<dbReference type="CDD" id="cd00568">
    <property type="entry name" value="TPP_enzymes"/>
    <property type="match status" value="1"/>
</dbReference>
<dbReference type="InterPro" id="IPR029035">
    <property type="entry name" value="DHS-like_NAD/FAD-binding_dom"/>
</dbReference>
<evidence type="ECO:0000256" key="1">
    <source>
        <dbReference type="ARBA" id="ARBA00007812"/>
    </source>
</evidence>
<dbReference type="GO" id="GO:0000287">
    <property type="term" value="F:magnesium ion binding"/>
    <property type="evidence" value="ECO:0007669"/>
    <property type="project" value="InterPro"/>
</dbReference>
<sequence>MKLTDYIASYLAQLDIKHVFVLQGGAALHLIDSIEKHPSLSAIAMQHEQSCAMAADSYAKTHHVLGVTIATSGPGATNLLTGIASSYFDSVATLHITGNVASFRQSHKLGVRQYGFQETDIVSMAKPITKYAIQLKRPNDIITVLPEAIKAALSGRPGPVLIDIPDDFQREILDIKKIPFEAFNQSTVNHKVIQENIFNNFIVSLKQAKKPLFILGAGCHNSAERLISLATKLKIPFLSTWPLKGIANHDDELNLGNFGTHSLRGNNIVLQNCDFIISIGCRLDSKATAKLDTFAREAKIAMVDIDHNEIEKFAQLGKVINYQFPVSVQVFLDAFSLHCEDLIEIFKNNDVWLNYITDVTQEFNYIPEYNYGGVNPYLAVELFSGAFCDDQNICVDTGTCLPLTLVYGKEKKGQQYISSYNNTPMGYALPASIGVALAKEKEVFCIVGDGGLQMNIQELSTLNHLKLPVIIIVFNNSGHCMIKQTQDDWLDSNYFSADCNNGLPHINFSEVAKAYGIDSEKVENNEQLKLLVERLHLRMDQEGPKLIELVINPNFRYEPIIKYGNPLENMSPELAYIKQKKAMLIPSLKENL</sequence>
<dbReference type="FunFam" id="3.40.50.970:FF:000007">
    <property type="entry name" value="Acetolactate synthase"/>
    <property type="match status" value="1"/>
</dbReference>
<keyword evidence="2 3" id="KW-0786">Thiamine pyrophosphate</keyword>
<evidence type="ECO:0000259" key="6">
    <source>
        <dbReference type="Pfam" id="PF02776"/>
    </source>
</evidence>
<comment type="similarity">
    <text evidence="1 3">Belongs to the TPP enzyme family.</text>
</comment>
<dbReference type="PANTHER" id="PTHR18968">
    <property type="entry name" value="THIAMINE PYROPHOSPHATE ENZYMES"/>
    <property type="match status" value="1"/>
</dbReference>
<dbReference type="InterPro" id="IPR011766">
    <property type="entry name" value="TPP_enzyme_TPP-bd"/>
</dbReference>
<dbReference type="InterPro" id="IPR012001">
    <property type="entry name" value="Thiamin_PyroP_enz_TPP-bd_dom"/>
</dbReference>
<feature type="domain" description="Thiamine pyrophosphate enzyme central" evidence="4">
    <location>
        <begin position="204"/>
        <end position="313"/>
    </location>
</feature>
<evidence type="ECO:0000313" key="7">
    <source>
        <dbReference type="EMBL" id="NMM40158.1"/>
    </source>
</evidence>
<dbReference type="SUPFAM" id="SSF52467">
    <property type="entry name" value="DHS-like NAD/FAD-binding domain"/>
    <property type="match status" value="1"/>
</dbReference>
<feature type="domain" description="Thiamine pyrophosphate enzyme N-terminal TPP-binding" evidence="6">
    <location>
        <begin position="1"/>
        <end position="124"/>
    </location>
</feature>
<evidence type="ECO:0000256" key="3">
    <source>
        <dbReference type="RuleBase" id="RU362132"/>
    </source>
</evidence>
<gene>
    <name evidence="7" type="ORF">HHO47_04675</name>
</gene>
<protein>
    <submittedName>
        <fullName evidence="7">Thiamine pyrophosphate-binding protein</fullName>
    </submittedName>
</protein>
<dbReference type="Gene3D" id="3.40.50.970">
    <property type="match status" value="2"/>
</dbReference>
<dbReference type="InterPro" id="IPR029061">
    <property type="entry name" value="THDP-binding"/>
</dbReference>
<dbReference type="EMBL" id="JABBMT010000005">
    <property type="protein sequence ID" value="NMM40158.1"/>
    <property type="molecule type" value="Genomic_DNA"/>
</dbReference>
<dbReference type="GO" id="GO:0030976">
    <property type="term" value="F:thiamine pyrophosphate binding"/>
    <property type="evidence" value="ECO:0007669"/>
    <property type="project" value="InterPro"/>
</dbReference>
<name>A0A7Y0DRM7_9GAMM</name>
<proteinExistence type="inferred from homology"/>
<dbReference type="PANTHER" id="PTHR18968:SF13">
    <property type="entry name" value="ACETOLACTATE SYNTHASE CATALYTIC SUBUNIT, MITOCHONDRIAL"/>
    <property type="match status" value="1"/>
</dbReference>
<dbReference type="Gene3D" id="3.40.50.1220">
    <property type="entry name" value="TPP-binding domain"/>
    <property type="match status" value="1"/>
</dbReference>
<dbReference type="GO" id="GO:0009097">
    <property type="term" value="P:isoleucine biosynthetic process"/>
    <property type="evidence" value="ECO:0007669"/>
    <property type="project" value="TreeGrafter"/>
</dbReference>
<dbReference type="GO" id="GO:0003984">
    <property type="term" value="F:acetolactate synthase activity"/>
    <property type="evidence" value="ECO:0007669"/>
    <property type="project" value="TreeGrafter"/>
</dbReference>
<dbReference type="CDD" id="cd07035">
    <property type="entry name" value="TPP_PYR_POX_like"/>
    <property type="match status" value="1"/>
</dbReference>
<feature type="domain" description="Thiamine pyrophosphate enzyme TPP-binding" evidence="5">
    <location>
        <begin position="406"/>
        <end position="548"/>
    </location>
</feature>
<dbReference type="AlphaFoldDB" id="A0A7Y0DRM7"/>
<reference evidence="7" key="1">
    <citation type="submission" date="2020-04" db="EMBL/GenBank/DDBJ databases">
        <title>Genome Sequencing for Pseudoaltermonas arctica.</title>
        <authorList>
            <person name="Elkins N.S."/>
        </authorList>
    </citation>
    <scope>NUCLEOTIDE SEQUENCE [LARGE SCALE GENOMIC DNA]</scope>
    <source>
        <strain evidence="7">NEC-BIFX-2020_0012</strain>
    </source>
</reference>
<dbReference type="Pfam" id="PF02776">
    <property type="entry name" value="TPP_enzyme_N"/>
    <property type="match status" value="1"/>
</dbReference>
<comment type="caution">
    <text evidence="7">The sequence shown here is derived from an EMBL/GenBank/DDBJ whole genome shotgun (WGS) entry which is preliminary data.</text>
</comment>
<dbReference type="GO" id="GO:0009099">
    <property type="term" value="P:L-valine biosynthetic process"/>
    <property type="evidence" value="ECO:0007669"/>
    <property type="project" value="TreeGrafter"/>
</dbReference>
<evidence type="ECO:0000259" key="5">
    <source>
        <dbReference type="Pfam" id="PF02775"/>
    </source>
</evidence>
<dbReference type="InterPro" id="IPR012000">
    <property type="entry name" value="Thiamin_PyroP_enz_cen_dom"/>
</dbReference>
<dbReference type="GO" id="GO:0005948">
    <property type="term" value="C:acetolactate synthase complex"/>
    <property type="evidence" value="ECO:0007669"/>
    <property type="project" value="TreeGrafter"/>
</dbReference>
<dbReference type="SUPFAM" id="SSF52518">
    <property type="entry name" value="Thiamin diphosphate-binding fold (THDP-binding)"/>
    <property type="match status" value="2"/>
</dbReference>
<dbReference type="RefSeq" id="WP_076923528.1">
    <property type="nucleotide sequence ID" value="NZ_JABBMT010000005.1"/>
</dbReference>
<organism evidence="7 8">
    <name type="scientific">Pseudoalteromonas arctica</name>
    <dbReference type="NCBI Taxonomy" id="394751"/>
    <lineage>
        <taxon>Bacteria</taxon>
        <taxon>Pseudomonadati</taxon>
        <taxon>Pseudomonadota</taxon>
        <taxon>Gammaproteobacteria</taxon>
        <taxon>Alteromonadales</taxon>
        <taxon>Pseudoalteromonadaceae</taxon>
        <taxon>Pseudoalteromonas</taxon>
    </lineage>
</organism>
<evidence type="ECO:0000259" key="4">
    <source>
        <dbReference type="Pfam" id="PF00205"/>
    </source>
</evidence>
<keyword evidence="8" id="KW-1185">Reference proteome</keyword>
<dbReference type="Proteomes" id="UP000570493">
    <property type="component" value="Unassembled WGS sequence"/>
</dbReference>
<dbReference type="InterPro" id="IPR045229">
    <property type="entry name" value="TPP_enz"/>
</dbReference>
<accession>A0A7Y0DRM7</accession>
<dbReference type="Pfam" id="PF00205">
    <property type="entry name" value="TPP_enzyme_M"/>
    <property type="match status" value="1"/>
</dbReference>
<evidence type="ECO:0000313" key="8">
    <source>
        <dbReference type="Proteomes" id="UP000570493"/>
    </source>
</evidence>
<dbReference type="Pfam" id="PF02775">
    <property type="entry name" value="TPP_enzyme_C"/>
    <property type="match status" value="1"/>
</dbReference>
<dbReference type="GO" id="GO:0050660">
    <property type="term" value="F:flavin adenine dinucleotide binding"/>
    <property type="evidence" value="ECO:0007669"/>
    <property type="project" value="TreeGrafter"/>
</dbReference>
<evidence type="ECO:0000256" key="2">
    <source>
        <dbReference type="ARBA" id="ARBA00023052"/>
    </source>
</evidence>